<proteinExistence type="predicted"/>
<evidence type="ECO:0000313" key="4">
    <source>
        <dbReference type="Proteomes" id="UP001499854"/>
    </source>
</evidence>
<dbReference type="PIRSF" id="PIRSF002849">
    <property type="entry name" value="AAA_ATPase_chaperone_MoxR_prd"/>
    <property type="match status" value="1"/>
</dbReference>
<dbReference type="PANTHER" id="PTHR42759:SF1">
    <property type="entry name" value="MAGNESIUM-CHELATASE SUBUNIT CHLD"/>
    <property type="match status" value="1"/>
</dbReference>
<dbReference type="EMBL" id="BAAAQM010000006">
    <property type="protein sequence ID" value="GAA1961043.1"/>
    <property type="molecule type" value="Genomic_DNA"/>
</dbReference>
<dbReference type="RefSeq" id="WP_344656381.1">
    <property type="nucleotide sequence ID" value="NZ_BAAAQM010000006.1"/>
</dbReference>
<evidence type="ECO:0000256" key="1">
    <source>
        <dbReference type="SAM" id="MobiDB-lite"/>
    </source>
</evidence>
<evidence type="ECO:0000259" key="2">
    <source>
        <dbReference type="SMART" id="SM00382"/>
    </source>
</evidence>
<reference evidence="4" key="1">
    <citation type="journal article" date="2019" name="Int. J. Syst. Evol. Microbiol.">
        <title>The Global Catalogue of Microorganisms (GCM) 10K type strain sequencing project: providing services to taxonomists for standard genome sequencing and annotation.</title>
        <authorList>
            <consortium name="The Broad Institute Genomics Platform"/>
            <consortium name="The Broad Institute Genome Sequencing Center for Infectious Disease"/>
            <person name="Wu L."/>
            <person name="Ma J."/>
        </authorList>
    </citation>
    <scope>NUCLEOTIDE SEQUENCE [LARGE SCALE GENOMIC DNA]</scope>
    <source>
        <strain evidence="4">JCM 16013</strain>
    </source>
</reference>
<protein>
    <submittedName>
        <fullName evidence="3">MoxR family ATPase</fullName>
    </submittedName>
</protein>
<feature type="region of interest" description="Disordered" evidence="1">
    <location>
        <begin position="1"/>
        <end position="46"/>
    </location>
</feature>
<dbReference type="SUPFAM" id="SSF52540">
    <property type="entry name" value="P-loop containing nucleoside triphosphate hydrolases"/>
    <property type="match status" value="1"/>
</dbReference>
<evidence type="ECO:0000313" key="3">
    <source>
        <dbReference type="EMBL" id="GAA1961043.1"/>
    </source>
</evidence>
<dbReference type="InterPro" id="IPR003593">
    <property type="entry name" value="AAA+_ATPase"/>
</dbReference>
<dbReference type="InterPro" id="IPR027417">
    <property type="entry name" value="P-loop_NTPase"/>
</dbReference>
<dbReference type="InterPro" id="IPR011703">
    <property type="entry name" value="ATPase_AAA-3"/>
</dbReference>
<dbReference type="Proteomes" id="UP001499854">
    <property type="component" value="Unassembled WGS sequence"/>
</dbReference>
<accession>A0ABP5CAX6</accession>
<feature type="domain" description="AAA+ ATPase" evidence="2">
    <location>
        <begin position="84"/>
        <end position="225"/>
    </location>
</feature>
<comment type="caution">
    <text evidence="3">The sequence shown here is derived from an EMBL/GenBank/DDBJ whole genome shotgun (WGS) entry which is preliminary data.</text>
</comment>
<dbReference type="SMART" id="SM00382">
    <property type="entry name" value="AAA"/>
    <property type="match status" value="1"/>
</dbReference>
<dbReference type="Gene3D" id="3.40.50.300">
    <property type="entry name" value="P-loop containing nucleotide triphosphate hydrolases"/>
    <property type="match status" value="1"/>
</dbReference>
<dbReference type="Gene3D" id="1.10.8.80">
    <property type="entry name" value="Magnesium chelatase subunit I, C-Terminal domain"/>
    <property type="match status" value="1"/>
</dbReference>
<name>A0ABP5CAX6_9ACTN</name>
<dbReference type="Pfam" id="PF17863">
    <property type="entry name" value="AAA_lid_2"/>
    <property type="match status" value="1"/>
</dbReference>
<dbReference type="InterPro" id="IPR050764">
    <property type="entry name" value="CbbQ/NirQ/NorQ/GpvN"/>
</dbReference>
<organism evidence="3 4">
    <name type="scientific">Catenulispora subtropica</name>
    <dbReference type="NCBI Taxonomy" id="450798"/>
    <lineage>
        <taxon>Bacteria</taxon>
        <taxon>Bacillati</taxon>
        <taxon>Actinomycetota</taxon>
        <taxon>Actinomycetes</taxon>
        <taxon>Catenulisporales</taxon>
        <taxon>Catenulisporaceae</taxon>
        <taxon>Catenulispora</taxon>
    </lineage>
</organism>
<gene>
    <name evidence="3" type="ORF">GCM10009838_16990</name>
</gene>
<dbReference type="PANTHER" id="PTHR42759">
    <property type="entry name" value="MOXR FAMILY PROTEIN"/>
    <property type="match status" value="1"/>
</dbReference>
<keyword evidence="4" id="KW-1185">Reference proteome</keyword>
<dbReference type="InterPro" id="IPR041628">
    <property type="entry name" value="ChlI/MoxR_AAA_lid"/>
</dbReference>
<sequence>MTQQDPARAGLGTDSASGWDSGESFGSVSDRVPAAPGRGAEPSAEPFIDPAAARSALLAVRTEVAKAVVGQDAAVTGLVIALLSGGHVLLEGVPGVAKTLLVRSLAAALALDSKRVQFTPDLMPGDVTGSAVFDSRTAEFSFREGPVFTNLLLADEINRTPPKTQASLLEAMEERQVTVDGLPRPLPEVFLVAATQNPVEFEGTYPLPEAQLDRFLLKLVLPLPSRDEEIGVLDRHATGFDPRNLAAAGVKPVAGPAELAAARAAARDVVVGHEVLGYIADLARATRVSPSLALGVSPRGATALLSTARSWAWLAGRRYVTPDDVQALAKPTLRHRIRLRAEAEMEGGTADGVLDAVLGAVPVPR</sequence>
<dbReference type="Pfam" id="PF07726">
    <property type="entry name" value="AAA_3"/>
    <property type="match status" value="1"/>
</dbReference>
<dbReference type="CDD" id="cd00009">
    <property type="entry name" value="AAA"/>
    <property type="match status" value="1"/>
</dbReference>